<sequence>AKDEYLLPSIFHSLKKIAAEHIEQTRKAEEGRLSSVFDRLNELSDQEKAGLMDSFHKLTSELKDLDQAVLKKEKKFEDESNQILKNA</sequence>
<organism evidence="1 2">
    <name type="scientific">Alkalihalophilus lindianensis</name>
    <dbReference type="NCBI Taxonomy" id="1630542"/>
    <lineage>
        <taxon>Bacteria</taxon>
        <taxon>Bacillati</taxon>
        <taxon>Bacillota</taxon>
        <taxon>Bacilli</taxon>
        <taxon>Bacillales</taxon>
        <taxon>Bacillaceae</taxon>
        <taxon>Alkalihalophilus</taxon>
    </lineage>
</organism>
<dbReference type="EMBL" id="JAWJBA010000443">
    <property type="protein sequence ID" value="MDV2687211.1"/>
    <property type="molecule type" value="Genomic_DNA"/>
</dbReference>
<evidence type="ECO:0000313" key="1">
    <source>
        <dbReference type="EMBL" id="MDV2687211.1"/>
    </source>
</evidence>
<protein>
    <submittedName>
        <fullName evidence="1">Uncharacterized protein</fullName>
    </submittedName>
</protein>
<feature type="non-terminal residue" evidence="1">
    <location>
        <position position="1"/>
    </location>
</feature>
<reference evidence="1 2" key="1">
    <citation type="submission" date="2023-10" db="EMBL/GenBank/DDBJ databases">
        <title>Screening of Alkalihalobacillus lindianensis BZ-TG-R113 and Its Alleviation of Salt Stress on Rapeseed Growth.</title>
        <authorList>
            <person name="Zhao B."/>
            <person name="Guo T."/>
        </authorList>
    </citation>
    <scope>NUCLEOTIDE SEQUENCE [LARGE SCALE GENOMIC DNA]</scope>
    <source>
        <strain evidence="1 2">BZ-TG-R113</strain>
    </source>
</reference>
<evidence type="ECO:0000313" key="2">
    <source>
        <dbReference type="Proteomes" id="UP001287282"/>
    </source>
</evidence>
<comment type="caution">
    <text evidence="1">The sequence shown here is derived from an EMBL/GenBank/DDBJ whole genome shotgun (WGS) entry which is preliminary data.</text>
</comment>
<keyword evidence="2" id="KW-1185">Reference proteome</keyword>
<name>A0ABU3XH60_9BACI</name>
<proteinExistence type="predicted"/>
<dbReference type="RefSeq" id="WP_317124202.1">
    <property type="nucleotide sequence ID" value="NZ_JAWJBA010000443.1"/>
</dbReference>
<feature type="non-terminal residue" evidence="1">
    <location>
        <position position="87"/>
    </location>
</feature>
<dbReference type="Proteomes" id="UP001287282">
    <property type="component" value="Unassembled WGS sequence"/>
</dbReference>
<accession>A0ABU3XH60</accession>
<gene>
    <name evidence="1" type="ORF">RYX56_22965</name>
</gene>